<proteinExistence type="predicted"/>
<keyword evidence="3" id="KW-1185">Reference proteome</keyword>
<organism evidence="2 3">
    <name type="scientific">Actinomadura fibrosa</name>
    <dbReference type="NCBI Taxonomy" id="111802"/>
    <lineage>
        <taxon>Bacteria</taxon>
        <taxon>Bacillati</taxon>
        <taxon>Actinomycetota</taxon>
        <taxon>Actinomycetes</taxon>
        <taxon>Streptosporangiales</taxon>
        <taxon>Thermomonosporaceae</taxon>
        <taxon>Actinomadura</taxon>
    </lineage>
</organism>
<gene>
    <name evidence="2" type="ORF">ACFQZM_16110</name>
</gene>
<reference evidence="3" key="1">
    <citation type="journal article" date="2019" name="Int. J. Syst. Evol. Microbiol.">
        <title>The Global Catalogue of Microorganisms (GCM) 10K type strain sequencing project: providing services to taxonomists for standard genome sequencing and annotation.</title>
        <authorList>
            <consortium name="The Broad Institute Genomics Platform"/>
            <consortium name="The Broad Institute Genome Sequencing Center for Infectious Disease"/>
            <person name="Wu L."/>
            <person name="Ma J."/>
        </authorList>
    </citation>
    <scope>NUCLEOTIDE SEQUENCE [LARGE SCALE GENOMIC DNA]</scope>
    <source>
        <strain evidence="3">JCM 9371</strain>
    </source>
</reference>
<comment type="caution">
    <text evidence="2">The sequence shown here is derived from an EMBL/GenBank/DDBJ whole genome shotgun (WGS) entry which is preliminary data.</text>
</comment>
<evidence type="ECO:0000313" key="3">
    <source>
        <dbReference type="Proteomes" id="UP001597063"/>
    </source>
</evidence>
<feature type="compositionally biased region" description="Polar residues" evidence="1">
    <location>
        <begin position="65"/>
        <end position="76"/>
    </location>
</feature>
<evidence type="ECO:0000256" key="1">
    <source>
        <dbReference type="SAM" id="MobiDB-lite"/>
    </source>
</evidence>
<feature type="region of interest" description="Disordered" evidence="1">
    <location>
        <begin position="41"/>
        <end position="76"/>
    </location>
</feature>
<evidence type="ECO:0000313" key="2">
    <source>
        <dbReference type="EMBL" id="MFD0686029.1"/>
    </source>
</evidence>
<dbReference type="EMBL" id="JBHTGP010000007">
    <property type="protein sequence ID" value="MFD0686029.1"/>
    <property type="molecule type" value="Genomic_DNA"/>
</dbReference>
<dbReference type="Proteomes" id="UP001597063">
    <property type="component" value="Unassembled WGS sequence"/>
</dbReference>
<dbReference type="RefSeq" id="WP_131755636.1">
    <property type="nucleotide sequence ID" value="NZ_CAACUY010000007.1"/>
</dbReference>
<sequence>MVTEAMRYLIAKAAINKTDARDLHKVLHALAPWLARTARSDELPRPVPNQLADPAASAVQPPQDGDQTPRSEGGTQ</sequence>
<accession>A0ABW2XKB9</accession>
<protein>
    <recommendedName>
        <fullName evidence="4">Transposase</fullName>
    </recommendedName>
</protein>
<name>A0ABW2XKB9_9ACTN</name>
<evidence type="ECO:0008006" key="4">
    <source>
        <dbReference type="Google" id="ProtNLM"/>
    </source>
</evidence>